<name>A0ABU2FVB3_9EURY</name>
<dbReference type="Proteomes" id="UP001268864">
    <property type="component" value="Unassembled WGS sequence"/>
</dbReference>
<evidence type="ECO:0000313" key="2">
    <source>
        <dbReference type="Proteomes" id="UP001268864"/>
    </source>
</evidence>
<gene>
    <name evidence="1" type="ORF">NDI86_21675</name>
</gene>
<comment type="caution">
    <text evidence="1">The sequence shown here is derived from an EMBL/GenBank/DDBJ whole genome shotgun (WGS) entry which is preliminary data.</text>
</comment>
<organism evidence="1 2">
    <name type="scientific">Haloarcula onubensis</name>
    <dbReference type="NCBI Taxonomy" id="2950539"/>
    <lineage>
        <taxon>Archaea</taxon>
        <taxon>Methanobacteriati</taxon>
        <taxon>Methanobacteriota</taxon>
        <taxon>Stenosarchaea group</taxon>
        <taxon>Halobacteria</taxon>
        <taxon>Halobacteriales</taxon>
        <taxon>Haloarculaceae</taxon>
        <taxon>Haloarcula</taxon>
    </lineage>
</organism>
<protein>
    <submittedName>
        <fullName evidence="1">Uncharacterized protein</fullName>
    </submittedName>
</protein>
<evidence type="ECO:0000313" key="1">
    <source>
        <dbReference type="EMBL" id="MDS0284715.1"/>
    </source>
</evidence>
<proteinExistence type="predicted"/>
<dbReference type="EMBL" id="JAMQOS010000010">
    <property type="protein sequence ID" value="MDS0284715.1"/>
    <property type="molecule type" value="Genomic_DNA"/>
</dbReference>
<keyword evidence="2" id="KW-1185">Reference proteome</keyword>
<dbReference type="RefSeq" id="WP_310902381.1">
    <property type="nucleotide sequence ID" value="NZ_JAMQOS010000010.1"/>
</dbReference>
<accession>A0ABU2FVB3</accession>
<reference evidence="1 2" key="1">
    <citation type="submission" date="2022-06" db="EMBL/GenBank/DDBJ databases">
        <title>Halomicroarcula sp. a new haloarchaeum isolate from saline soil.</title>
        <authorList>
            <person name="Strakova D."/>
            <person name="Galisteo C."/>
            <person name="Sanchez-Porro C."/>
            <person name="Ventosa A."/>
        </authorList>
    </citation>
    <scope>NUCLEOTIDE SEQUENCE [LARGE SCALE GENOMIC DNA]</scope>
    <source>
        <strain evidence="1 2">S3CR25-11</strain>
    </source>
</reference>
<sequence length="453" mass="50174">MSSRTRLDWLVFDRIWTNLQNYVEYEYGQIDGYLSRAVETAMREAIDEHRYSPVEEKVRTLVDAVDAKKTGEDSSSFDPTEYCGKTRATVYVDKSLLARFKEYADNSQYSYGVKLSQTLLYHLEGGRPGSLAGQLDRAIEEIEREQDDSMTTAEKIADRLDEEFRLNDFLEAAEASGVGTDKYALEQYLPKVLDELDVYPHPVKTELFVPADSATIPETPDPGTLPYQAMDDADKRLALKAAALRKVGETSWGTMAKFSANDAVDALGGRPRHSTVRPLLEDIALDSDGFVYDDDIPGLRVDRADAVRADYDNEAALAIVGWLDEDPSDAEPADDTDEWITEAADATAESFDEGGEDLAQLPDHVVDNVVTNRIAYARYSDEVDEVEGPSDDVLERITDRERELVKDELGCSEDTSRSFDAELSSFAASSIDAGQSWEEAGIGIGQQEAGADD</sequence>